<evidence type="ECO:0000259" key="12">
    <source>
        <dbReference type="PROSITE" id="PS50893"/>
    </source>
</evidence>
<feature type="domain" description="Peptidase C39" evidence="14">
    <location>
        <begin position="6"/>
        <end position="130"/>
    </location>
</feature>
<keyword evidence="7 15" id="KW-0067">ATP-binding</keyword>
<evidence type="ECO:0000259" key="14">
    <source>
        <dbReference type="PROSITE" id="PS50990"/>
    </source>
</evidence>
<evidence type="ECO:0000256" key="9">
    <source>
        <dbReference type="ARBA" id="ARBA00023136"/>
    </source>
</evidence>
<dbReference type="SUPFAM" id="SSF90123">
    <property type="entry name" value="ABC transporter transmembrane region"/>
    <property type="match status" value="1"/>
</dbReference>
<dbReference type="InterPro" id="IPR017750">
    <property type="entry name" value="ATPase_T1SS"/>
</dbReference>
<dbReference type="InterPro" id="IPR027417">
    <property type="entry name" value="P-loop_NTPase"/>
</dbReference>
<dbReference type="PROSITE" id="PS50929">
    <property type="entry name" value="ABC_TM1F"/>
    <property type="match status" value="1"/>
</dbReference>
<keyword evidence="4 11" id="KW-0812">Transmembrane</keyword>
<keyword evidence="6" id="KW-0378">Hydrolase</keyword>
<evidence type="ECO:0000259" key="13">
    <source>
        <dbReference type="PROSITE" id="PS50929"/>
    </source>
</evidence>
<gene>
    <name evidence="15" type="ORF">HNP46_006549</name>
</gene>
<dbReference type="InterPro" id="IPR003593">
    <property type="entry name" value="AAA+_ATPase"/>
</dbReference>
<dbReference type="EMBL" id="JACHLI010000044">
    <property type="protein sequence ID" value="MBB4867630.1"/>
    <property type="molecule type" value="Genomic_DNA"/>
</dbReference>
<name>A0A7W7KSA4_PSENT</name>
<feature type="compositionally biased region" description="Low complexity" evidence="10">
    <location>
        <begin position="724"/>
        <end position="735"/>
    </location>
</feature>
<dbReference type="Gene3D" id="3.90.70.10">
    <property type="entry name" value="Cysteine proteinases"/>
    <property type="match status" value="1"/>
</dbReference>
<evidence type="ECO:0000256" key="2">
    <source>
        <dbReference type="ARBA" id="ARBA00022448"/>
    </source>
</evidence>
<dbReference type="NCBIfam" id="TIGR03375">
    <property type="entry name" value="type_I_sec_LssB"/>
    <property type="match status" value="1"/>
</dbReference>
<reference evidence="15 16" key="1">
    <citation type="submission" date="2020-08" db="EMBL/GenBank/DDBJ databases">
        <title>Functional genomics of gut bacteria from endangered species of beetles.</title>
        <authorList>
            <person name="Carlos-Shanley C."/>
        </authorList>
    </citation>
    <scope>NUCLEOTIDE SEQUENCE [LARGE SCALE GENOMIC DNA]</scope>
    <source>
        <strain evidence="15 16">S00179</strain>
    </source>
</reference>
<evidence type="ECO:0000256" key="4">
    <source>
        <dbReference type="ARBA" id="ARBA00022692"/>
    </source>
</evidence>
<keyword evidence="2" id="KW-0813">Transport</keyword>
<evidence type="ECO:0000256" key="5">
    <source>
        <dbReference type="ARBA" id="ARBA00022741"/>
    </source>
</evidence>
<keyword evidence="5" id="KW-0547">Nucleotide-binding</keyword>
<keyword evidence="3" id="KW-1003">Cell membrane</keyword>
<keyword evidence="9 11" id="KW-0472">Membrane</keyword>
<dbReference type="GO" id="GO:0008233">
    <property type="term" value="F:peptidase activity"/>
    <property type="evidence" value="ECO:0007669"/>
    <property type="project" value="InterPro"/>
</dbReference>
<dbReference type="CDD" id="cd18587">
    <property type="entry name" value="ABC_6TM_LapB_like"/>
    <property type="match status" value="1"/>
</dbReference>
<dbReference type="Proteomes" id="UP000566995">
    <property type="component" value="Unassembled WGS sequence"/>
</dbReference>
<feature type="region of interest" description="Disordered" evidence="10">
    <location>
        <begin position="707"/>
        <end position="742"/>
    </location>
</feature>
<evidence type="ECO:0000256" key="10">
    <source>
        <dbReference type="SAM" id="MobiDB-lite"/>
    </source>
</evidence>
<dbReference type="SMART" id="SM00382">
    <property type="entry name" value="AAA"/>
    <property type="match status" value="1"/>
</dbReference>
<dbReference type="Pfam" id="PF00005">
    <property type="entry name" value="ABC_tran"/>
    <property type="match status" value="1"/>
</dbReference>
<feature type="compositionally biased region" description="Polar residues" evidence="10">
    <location>
        <begin position="707"/>
        <end position="722"/>
    </location>
</feature>
<dbReference type="GO" id="GO:0015421">
    <property type="term" value="F:ABC-type oligopeptide transporter activity"/>
    <property type="evidence" value="ECO:0007669"/>
    <property type="project" value="TreeGrafter"/>
</dbReference>
<feature type="domain" description="ABC transmembrane type-1" evidence="13">
    <location>
        <begin position="166"/>
        <end position="444"/>
    </location>
</feature>
<dbReference type="InterPro" id="IPR036640">
    <property type="entry name" value="ABC1_TM_sf"/>
</dbReference>
<dbReference type="FunFam" id="3.40.50.300:FF:000299">
    <property type="entry name" value="ABC transporter ATP-binding protein/permease"/>
    <property type="match status" value="1"/>
</dbReference>
<dbReference type="InterPro" id="IPR003439">
    <property type="entry name" value="ABC_transporter-like_ATP-bd"/>
</dbReference>
<dbReference type="InterPro" id="IPR039421">
    <property type="entry name" value="Type_1_exporter"/>
</dbReference>
<dbReference type="PANTHER" id="PTHR43394:SF1">
    <property type="entry name" value="ATP-BINDING CASSETTE SUB-FAMILY B MEMBER 10, MITOCHONDRIAL"/>
    <property type="match status" value="1"/>
</dbReference>
<dbReference type="Gene3D" id="1.20.1560.10">
    <property type="entry name" value="ABC transporter type 1, transmembrane domain"/>
    <property type="match status" value="1"/>
</dbReference>
<dbReference type="GO" id="GO:0016887">
    <property type="term" value="F:ATP hydrolysis activity"/>
    <property type="evidence" value="ECO:0007669"/>
    <property type="project" value="InterPro"/>
</dbReference>
<dbReference type="RefSeq" id="WP_184597365.1">
    <property type="nucleotide sequence ID" value="NZ_JACHLI010000044.1"/>
</dbReference>
<sequence length="742" mass="82756">MTAQAQKSGAAYAPWLDAMLFLARHYRLDVSEERVRVDLEWMPSRDLDQQLQRMARDMGMSLRSEPLSKGVLDPWRLPVLAQFSGDQVGVIESVDGQGLVGVRLSGEQGVLQALPVSEVCERVQRVFCLRPEVAVPDMRVDDYIKPYEPNWFWGIVLKDWRRYGDVMLASMVANVLALSSMIFSMQVYDRVVPAQSEPTLWVLFGGVMLAVAIEFSMRLARTSLSDKIGKRADLRISDRVFGHALRLRNEAMSKSTGSFISQLREMEQVRELITSTTLGALADLPFFFLFLLMLWVVGGSMALVPMAVLPLLIIPGLLAQKRLAKLSKEGMRESSIRNAILVEAVQGIEDIKQLRAEQRFQSQWNHLNAVSADISMRQRFISGALMTWTQEVQTLVYAVVILVGCFQVMEGSMTTGALIGMSILSSRMISPLAQISGIMARWQQAKVAREGLEELMKRPVETAETGRMLHRPVIHGDFAMENVRFRYRQEDARQAIEVPQLKIAAGEKVAILGRNGAGKSSLLQLMAGMYRPQEGMLMLDSLKLELIDPYDVRRDVAFLSQQASLFFGTLRENLTMGRPNASDDELLNALRLSGALALVQAQPEGLDYQILEGGRGLSGGQRQTLLLARTLLRDPRVLLLDEPTAWLDEVAEQQLINNLHLWLHDRTLVVATHRPGVLRWVDRIIVVDNGKVVLDDTKQAVLNKLSQQVAKPSAPQPAQTPDQPLARAPTTTPATMPAPTPP</sequence>
<dbReference type="GO" id="GO:0006508">
    <property type="term" value="P:proteolysis"/>
    <property type="evidence" value="ECO:0007669"/>
    <property type="project" value="InterPro"/>
</dbReference>
<evidence type="ECO:0000256" key="3">
    <source>
        <dbReference type="ARBA" id="ARBA00022475"/>
    </source>
</evidence>
<dbReference type="PROSITE" id="PS50990">
    <property type="entry name" value="PEPTIDASE_C39"/>
    <property type="match status" value="1"/>
</dbReference>
<comment type="caution">
    <text evidence="15">The sequence shown here is derived from an EMBL/GenBank/DDBJ whole genome shotgun (WGS) entry which is preliminary data.</text>
</comment>
<dbReference type="PROSITE" id="PS50893">
    <property type="entry name" value="ABC_TRANSPORTER_2"/>
    <property type="match status" value="1"/>
</dbReference>
<dbReference type="SUPFAM" id="SSF52540">
    <property type="entry name" value="P-loop containing nucleoside triphosphate hydrolases"/>
    <property type="match status" value="1"/>
</dbReference>
<dbReference type="InterPro" id="IPR011527">
    <property type="entry name" value="ABC1_TM_dom"/>
</dbReference>
<keyword evidence="8 11" id="KW-1133">Transmembrane helix</keyword>
<organism evidence="15 16">
    <name type="scientific">Pseudomonas nitroreducens</name>
    <dbReference type="NCBI Taxonomy" id="46680"/>
    <lineage>
        <taxon>Bacteria</taxon>
        <taxon>Pseudomonadati</taxon>
        <taxon>Pseudomonadota</taxon>
        <taxon>Gammaproteobacteria</taxon>
        <taxon>Pseudomonadales</taxon>
        <taxon>Pseudomonadaceae</taxon>
        <taxon>Pseudomonas</taxon>
    </lineage>
</organism>
<evidence type="ECO:0000256" key="11">
    <source>
        <dbReference type="SAM" id="Phobius"/>
    </source>
</evidence>
<evidence type="ECO:0000313" key="16">
    <source>
        <dbReference type="Proteomes" id="UP000566995"/>
    </source>
</evidence>
<evidence type="ECO:0000256" key="7">
    <source>
        <dbReference type="ARBA" id="ARBA00022840"/>
    </source>
</evidence>
<dbReference type="AlphaFoldDB" id="A0A7W7KSA4"/>
<feature type="transmembrane region" description="Helical" evidence="11">
    <location>
        <begin position="200"/>
        <end position="220"/>
    </location>
</feature>
<dbReference type="GO" id="GO:0005524">
    <property type="term" value="F:ATP binding"/>
    <property type="evidence" value="ECO:0007669"/>
    <property type="project" value="UniProtKB-KW"/>
</dbReference>
<protein>
    <submittedName>
        <fullName evidence="15">ATP-binding cassette subfamily C protein LapB</fullName>
    </submittedName>
</protein>
<accession>A0A7W7KSA4</accession>
<proteinExistence type="predicted"/>
<dbReference type="Gene3D" id="3.40.50.300">
    <property type="entry name" value="P-loop containing nucleotide triphosphate hydrolases"/>
    <property type="match status" value="1"/>
</dbReference>
<dbReference type="GO" id="GO:0005886">
    <property type="term" value="C:plasma membrane"/>
    <property type="evidence" value="ECO:0007669"/>
    <property type="project" value="UniProtKB-SubCell"/>
</dbReference>
<evidence type="ECO:0000256" key="6">
    <source>
        <dbReference type="ARBA" id="ARBA00022801"/>
    </source>
</evidence>
<comment type="subcellular location">
    <subcellularLocation>
        <location evidence="1">Cell membrane</location>
        <topology evidence="1">Multi-pass membrane protein</topology>
    </subcellularLocation>
</comment>
<dbReference type="Pfam" id="PF00664">
    <property type="entry name" value="ABC_membrane"/>
    <property type="match status" value="1"/>
</dbReference>
<feature type="transmembrane region" description="Helical" evidence="11">
    <location>
        <begin position="166"/>
        <end position="188"/>
    </location>
</feature>
<evidence type="ECO:0000256" key="8">
    <source>
        <dbReference type="ARBA" id="ARBA00022989"/>
    </source>
</evidence>
<evidence type="ECO:0000313" key="15">
    <source>
        <dbReference type="EMBL" id="MBB4867630.1"/>
    </source>
</evidence>
<feature type="domain" description="ABC transporter" evidence="12">
    <location>
        <begin position="478"/>
        <end position="714"/>
    </location>
</feature>
<evidence type="ECO:0000256" key="1">
    <source>
        <dbReference type="ARBA" id="ARBA00004651"/>
    </source>
</evidence>
<dbReference type="PANTHER" id="PTHR43394">
    <property type="entry name" value="ATP-DEPENDENT PERMEASE MDL1, MITOCHONDRIAL"/>
    <property type="match status" value="1"/>
</dbReference>
<dbReference type="InterPro" id="IPR005074">
    <property type="entry name" value="Peptidase_C39"/>
</dbReference>